<name>A0A6M4HB48_9PROT</name>
<evidence type="ECO:0000313" key="2">
    <source>
        <dbReference type="EMBL" id="QJR15863.1"/>
    </source>
</evidence>
<keyword evidence="1" id="KW-0732">Signal</keyword>
<evidence type="ECO:0000256" key="1">
    <source>
        <dbReference type="SAM" id="SignalP"/>
    </source>
</evidence>
<proteinExistence type="predicted"/>
<feature type="signal peptide" evidence="1">
    <location>
        <begin position="1"/>
        <end position="22"/>
    </location>
</feature>
<dbReference type="InParanoid" id="A0A6M4HB48"/>
<dbReference type="Proteomes" id="UP000503096">
    <property type="component" value="Chromosome"/>
</dbReference>
<accession>A0A6M4HB48</accession>
<feature type="chain" id="PRO_5026819846" evidence="1">
    <location>
        <begin position="23"/>
        <end position="37"/>
    </location>
</feature>
<reference evidence="2 3" key="1">
    <citation type="submission" date="2020-04" db="EMBL/GenBank/DDBJ databases">
        <title>Usitatibacter rugosus gen. nov., sp. nov. and Usitatibacter palustris sp. nov., novel members of Usitatibacteraceae fam. nov. within the order Nitrosomonadales isolated from soil.</title>
        <authorList>
            <person name="Huber K.J."/>
            <person name="Neumann-Schaal M."/>
            <person name="Geppert A."/>
            <person name="Luckner M."/>
            <person name="Wanner G."/>
            <person name="Overmann J."/>
        </authorList>
    </citation>
    <scope>NUCLEOTIDE SEQUENCE [LARGE SCALE GENOMIC DNA]</scope>
    <source>
        <strain evidence="2 3">Swamp67</strain>
    </source>
</reference>
<evidence type="ECO:0000313" key="3">
    <source>
        <dbReference type="Proteomes" id="UP000503096"/>
    </source>
</evidence>
<dbReference type="KEGG" id="upl:DSM104440_02689"/>
<protein>
    <submittedName>
        <fullName evidence="2">Uncharacterized protein</fullName>
    </submittedName>
</protein>
<dbReference type="AlphaFoldDB" id="A0A6M4HB48"/>
<dbReference type="EMBL" id="CP053073">
    <property type="protein sequence ID" value="QJR15863.1"/>
    <property type="molecule type" value="Genomic_DNA"/>
</dbReference>
<gene>
    <name evidence="2" type="ORF">DSM104440_02689</name>
</gene>
<organism evidence="2 3">
    <name type="scientific">Usitatibacter palustris</name>
    <dbReference type="NCBI Taxonomy" id="2732487"/>
    <lineage>
        <taxon>Bacteria</taxon>
        <taxon>Pseudomonadati</taxon>
        <taxon>Pseudomonadota</taxon>
        <taxon>Betaproteobacteria</taxon>
        <taxon>Nitrosomonadales</taxon>
        <taxon>Usitatibacteraceae</taxon>
        <taxon>Usitatibacter</taxon>
    </lineage>
</organism>
<keyword evidence="3" id="KW-1185">Reference proteome</keyword>
<sequence length="37" mass="3832">MNRCLSHGIALATAGLATPAFAGKTIKFATEKPITTK</sequence>